<name>A0A7S4RFX0_9DINO</name>
<accession>A0A7S4RFX0</accession>
<proteinExistence type="predicted"/>
<dbReference type="SUPFAM" id="SSF50814">
    <property type="entry name" value="Lipocalins"/>
    <property type="match status" value="1"/>
</dbReference>
<keyword evidence="1" id="KW-0732">Signal</keyword>
<feature type="signal peptide" evidence="1">
    <location>
        <begin position="1"/>
        <end position="21"/>
    </location>
</feature>
<evidence type="ECO:0000313" key="2">
    <source>
        <dbReference type="EMBL" id="CAE4613299.1"/>
    </source>
</evidence>
<organism evidence="2">
    <name type="scientific">Alexandrium monilatum</name>
    <dbReference type="NCBI Taxonomy" id="311494"/>
    <lineage>
        <taxon>Eukaryota</taxon>
        <taxon>Sar</taxon>
        <taxon>Alveolata</taxon>
        <taxon>Dinophyceae</taxon>
        <taxon>Gonyaulacales</taxon>
        <taxon>Pyrocystaceae</taxon>
        <taxon>Alexandrium</taxon>
    </lineage>
</organism>
<dbReference type="InterPro" id="IPR012674">
    <property type="entry name" value="Calycin"/>
</dbReference>
<feature type="chain" id="PRO_5031371943" description="Lipocalin/cytosolic fatty-acid binding domain-containing protein" evidence="1">
    <location>
        <begin position="22"/>
        <end position="218"/>
    </location>
</feature>
<dbReference type="Gene3D" id="2.40.128.20">
    <property type="match status" value="1"/>
</dbReference>
<reference evidence="2" key="1">
    <citation type="submission" date="2021-01" db="EMBL/GenBank/DDBJ databases">
        <authorList>
            <person name="Corre E."/>
            <person name="Pelletier E."/>
            <person name="Niang G."/>
            <person name="Scheremetjew M."/>
            <person name="Finn R."/>
            <person name="Kale V."/>
            <person name="Holt S."/>
            <person name="Cochrane G."/>
            <person name="Meng A."/>
            <person name="Brown T."/>
            <person name="Cohen L."/>
        </authorList>
    </citation>
    <scope>NUCLEOTIDE SEQUENCE</scope>
    <source>
        <strain evidence="2">CCMP3105</strain>
    </source>
</reference>
<evidence type="ECO:0000256" key="1">
    <source>
        <dbReference type="SAM" id="SignalP"/>
    </source>
</evidence>
<dbReference type="PROSITE" id="PS51257">
    <property type="entry name" value="PROKAR_LIPOPROTEIN"/>
    <property type="match status" value="1"/>
</dbReference>
<evidence type="ECO:0008006" key="3">
    <source>
        <dbReference type="Google" id="ProtNLM"/>
    </source>
</evidence>
<sequence>MAASALRAFAVAAAAWVPAVAGCSTKDVAAMRSDAVKDGFDPAAFEGFWYEHAYIDPAQVGASCQTLNATLNPATGEVATDFSVRYGAVPFTIKEFYDPVDPATRGVYNKHVQIPFNIPGGSLIQLPTAVVDVQRSSDGSRYETMILYSCLALVSEVVIATRGPTLERESLQVLLQTAKERGVPFKESGVSTVDHSSCPKAAAGPLLQELQRLAAITV</sequence>
<protein>
    <recommendedName>
        <fullName evidence="3">Lipocalin/cytosolic fatty-acid binding domain-containing protein</fullName>
    </recommendedName>
</protein>
<dbReference type="AlphaFoldDB" id="A0A7S4RFX0"/>
<gene>
    <name evidence="2" type="ORF">AMON00008_LOCUS34913</name>
</gene>
<dbReference type="EMBL" id="HBNR01049936">
    <property type="protein sequence ID" value="CAE4613299.1"/>
    <property type="molecule type" value="Transcribed_RNA"/>
</dbReference>